<evidence type="ECO:0000313" key="3">
    <source>
        <dbReference type="Proteomes" id="UP000075606"/>
    </source>
</evidence>
<dbReference type="STRING" id="333140.AWW68_01025"/>
<feature type="transmembrane region" description="Helical" evidence="1">
    <location>
        <begin position="15"/>
        <end position="31"/>
    </location>
</feature>
<dbReference type="Proteomes" id="UP000075606">
    <property type="component" value="Unassembled WGS sequence"/>
</dbReference>
<feature type="transmembrane region" description="Helical" evidence="1">
    <location>
        <begin position="124"/>
        <end position="148"/>
    </location>
</feature>
<feature type="transmembrane region" description="Helical" evidence="1">
    <location>
        <begin position="81"/>
        <end position="112"/>
    </location>
</feature>
<dbReference type="RefSeq" id="WP_068215656.1">
    <property type="nucleotide sequence ID" value="NZ_LRPC01000001.1"/>
</dbReference>
<protein>
    <recommendedName>
        <fullName evidence="4">TIGR00374 family protein</fullName>
    </recommendedName>
</protein>
<evidence type="ECO:0000313" key="2">
    <source>
        <dbReference type="EMBL" id="KYG77382.1"/>
    </source>
</evidence>
<evidence type="ECO:0008006" key="4">
    <source>
        <dbReference type="Google" id="ProtNLM"/>
    </source>
</evidence>
<dbReference type="PANTHER" id="PTHR37693:SF1">
    <property type="entry name" value="INTEGRAL MEMBRANE PROTEIN"/>
    <property type="match status" value="1"/>
</dbReference>
<feature type="transmembrane region" description="Helical" evidence="1">
    <location>
        <begin position="236"/>
        <end position="259"/>
    </location>
</feature>
<keyword evidence="1" id="KW-0472">Membrane</keyword>
<gene>
    <name evidence="2" type="ORF">AWW68_01025</name>
</gene>
<keyword evidence="1" id="KW-0812">Transmembrane</keyword>
<feature type="transmembrane region" description="Helical" evidence="1">
    <location>
        <begin position="43"/>
        <end position="61"/>
    </location>
</feature>
<sequence>MDNGKAQKVLNPKSVWLPVLLGFVIISFLAYRDDQFSKESLLLFSDFRLVNILIVLLFIVFKDGLNALRVRLLSHSEIDFYPAIRVVLLWEFAIGVTPPVIGAAAVLIFIIFKEGQSFGKALAYSLLLAILDNLFFLTASPLVILGASESVFPLVDTTNEWLEDGVSKVFWLSYSSVVAYTAFMLSALLFFPKTVRKILSSIMNLRWFQKWRAPVMKQSDEMILASQVLKGQSLLYWLKLLGLTYLIWIFKFALVNAWVGGFADLTLDNQLLMLSRHLVMWVVMLVSPSPGNAGTAELMFSVFYQDFAGKYTFVSSVLWRLSTYYPYLIAGVILMPRWWKSDK</sequence>
<keyword evidence="3" id="KW-1185">Reference proteome</keyword>
<comment type="caution">
    <text evidence="2">The sequence shown here is derived from an EMBL/GenBank/DDBJ whole genome shotgun (WGS) entry which is preliminary data.</text>
</comment>
<dbReference type="PANTHER" id="PTHR37693">
    <property type="entry name" value="PHOSPHATIDYLGLYCEROL LYSYLTRANSFERASE"/>
    <property type="match status" value="1"/>
</dbReference>
<dbReference type="AlphaFoldDB" id="A0A150XF91"/>
<dbReference type="EMBL" id="LRPC01000001">
    <property type="protein sequence ID" value="KYG77382.1"/>
    <property type="molecule type" value="Genomic_DNA"/>
</dbReference>
<evidence type="ECO:0000256" key="1">
    <source>
        <dbReference type="SAM" id="Phobius"/>
    </source>
</evidence>
<reference evidence="2 3" key="1">
    <citation type="submission" date="2016-01" db="EMBL/GenBank/DDBJ databases">
        <title>Genome sequencing of Roseivirga spongicola UST030701-084.</title>
        <authorList>
            <person name="Selvaratnam C."/>
            <person name="Thevarajoo S."/>
            <person name="Goh K.M."/>
            <person name="Ee R."/>
            <person name="Chan K.-G."/>
            <person name="Chong C.S."/>
        </authorList>
    </citation>
    <scope>NUCLEOTIDE SEQUENCE [LARGE SCALE GENOMIC DNA]</scope>
    <source>
        <strain evidence="2 3">UST030701-084</strain>
    </source>
</reference>
<keyword evidence="1" id="KW-1133">Transmembrane helix</keyword>
<proteinExistence type="predicted"/>
<feature type="transmembrane region" description="Helical" evidence="1">
    <location>
        <begin position="317"/>
        <end position="339"/>
    </location>
</feature>
<accession>A0A150XF91</accession>
<feature type="transmembrane region" description="Helical" evidence="1">
    <location>
        <begin position="279"/>
        <end position="305"/>
    </location>
</feature>
<dbReference type="OrthoDB" id="1493331at2"/>
<organism evidence="2 3">
    <name type="scientific">Roseivirga spongicola</name>
    <dbReference type="NCBI Taxonomy" id="333140"/>
    <lineage>
        <taxon>Bacteria</taxon>
        <taxon>Pseudomonadati</taxon>
        <taxon>Bacteroidota</taxon>
        <taxon>Cytophagia</taxon>
        <taxon>Cytophagales</taxon>
        <taxon>Roseivirgaceae</taxon>
        <taxon>Roseivirga</taxon>
    </lineage>
</organism>
<feature type="transmembrane region" description="Helical" evidence="1">
    <location>
        <begin position="168"/>
        <end position="191"/>
    </location>
</feature>
<name>A0A150XF91_9BACT</name>